<evidence type="ECO:0000313" key="1">
    <source>
        <dbReference type="EMBL" id="RAG86193.1"/>
    </source>
</evidence>
<protein>
    <submittedName>
        <fullName evidence="1">Uncharacterized protein</fullName>
    </submittedName>
</protein>
<dbReference type="AlphaFoldDB" id="A0A2X0IRI3"/>
<dbReference type="OrthoDB" id="3854275at2"/>
<dbReference type="RefSeq" id="WP_111500137.1">
    <property type="nucleotide sequence ID" value="NZ_QKYN01000031.1"/>
</dbReference>
<accession>A0A2X0IRI3</accession>
<reference evidence="1 2" key="1">
    <citation type="submission" date="2018-06" db="EMBL/GenBank/DDBJ databases">
        <title>Streptacidiphilus pinicola sp. nov., isolated from pine grove soil.</title>
        <authorList>
            <person name="Roh S.G."/>
            <person name="Park S."/>
            <person name="Kim M.-K."/>
            <person name="Yun B.-R."/>
            <person name="Park J."/>
            <person name="Kim M.J."/>
            <person name="Kim Y.S."/>
            <person name="Kim S.B."/>
        </authorList>
    </citation>
    <scope>NUCLEOTIDE SEQUENCE [LARGE SCALE GENOMIC DNA]</scope>
    <source>
        <strain evidence="1 2">MMS16-CNU450</strain>
    </source>
</reference>
<comment type="caution">
    <text evidence="1">The sequence shown here is derived from an EMBL/GenBank/DDBJ whole genome shotgun (WGS) entry which is preliminary data.</text>
</comment>
<proteinExistence type="predicted"/>
<organism evidence="1 2">
    <name type="scientific">Streptacidiphilus pinicola</name>
    <dbReference type="NCBI Taxonomy" id="2219663"/>
    <lineage>
        <taxon>Bacteria</taxon>
        <taxon>Bacillati</taxon>
        <taxon>Actinomycetota</taxon>
        <taxon>Actinomycetes</taxon>
        <taxon>Kitasatosporales</taxon>
        <taxon>Streptomycetaceae</taxon>
        <taxon>Streptacidiphilus</taxon>
    </lineage>
</organism>
<evidence type="ECO:0000313" key="2">
    <source>
        <dbReference type="Proteomes" id="UP000248889"/>
    </source>
</evidence>
<dbReference type="EMBL" id="QKYN01000031">
    <property type="protein sequence ID" value="RAG86193.1"/>
    <property type="molecule type" value="Genomic_DNA"/>
</dbReference>
<keyword evidence="2" id="KW-1185">Reference proteome</keyword>
<gene>
    <name evidence="1" type="ORF">DN069_07945</name>
</gene>
<name>A0A2X0IRI3_9ACTN</name>
<sequence length="90" mass="9805">MTMDIDLEALTDRIMDDARRGDRAAVEQALAAWGMKGMAAGFLVAQQQDVRLLLDGQVERLLNYARANGATPEALKWLQEQLDGAPPPPG</sequence>
<dbReference type="Proteomes" id="UP000248889">
    <property type="component" value="Unassembled WGS sequence"/>
</dbReference>